<dbReference type="AlphaFoldDB" id="A0A5B8V1W1"/>
<dbReference type="Proteomes" id="UP000321479">
    <property type="component" value="Chromosome"/>
</dbReference>
<dbReference type="RefSeq" id="WP_147033989.1">
    <property type="nucleotide sequence ID" value="NZ_CP042436.1"/>
</dbReference>
<feature type="domain" description="Peptidase M16 C-terminal" evidence="2">
    <location>
        <begin position="188"/>
        <end position="354"/>
    </location>
</feature>
<evidence type="ECO:0000259" key="2">
    <source>
        <dbReference type="Pfam" id="PF05193"/>
    </source>
</evidence>
<dbReference type="OrthoDB" id="9811314at2"/>
<gene>
    <name evidence="3" type="ORF">FRZ54_22155</name>
</gene>
<feature type="signal peptide" evidence="1">
    <location>
        <begin position="1"/>
        <end position="21"/>
    </location>
</feature>
<dbReference type="Gene3D" id="3.30.830.10">
    <property type="entry name" value="Metalloenzyme, LuxS/M16 peptidase-like"/>
    <property type="match status" value="2"/>
</dbReference>
<dbReference type="InterPro" id="IPR007863">
    <property type="entry name" value="Peptidase_M16_C"/>
</dbReference>
<dbReference type="EMBL" id="CP042436">
    <property type="protein sequence ID" value="QEC65158.1"/>
    <property type="molecule type" value="Genomic_DNA"/>
</dbReference>
<proteinExistence type="predicted"/>
<dbReference type="SUPFAM" id="SSF63411">
    <property type="entry name" value="LuxS/MPP-like metallohydrolase"/>
    <property type="match status" value="2"/>
</dbReference>
<dbReference type="Pfam" id="PF05193">
    <property type="entry name" value="Peptidase_M16_C"/>
    <property type="match status" value="1"/>
</dbReference>
<evidence type="ECO:0000313" key="4">
    <source>
        <dbReference type="Proteomes" id="UP000321479"/>
    </source>
</evidence>
<organism evidence="3 4">
    <name type="scientific">Mucilaginibacter ginsenosidivorans</name>
    <dbReference type="NCBI Taxonomy" id="398053"/>
    <lineage>
        <taxon>Bacteria</taxon>
        <taxon>Pseudomonadati</taxon>
        <taxon>Bacteroidota</taxon>
        <taxon>Sphingobacteriia</taxon>
        <taxon>Sphingobacteriales</taxon>
        <taxon>Sphingobacteriaceae</taxon>
        <taxon>Mucilaginibacter</taxon>
    </lineage>
</organism>
<dbReference type="InterPro" id="IPR011249">
    <property type="entry name" value="Metalloenz_LuxS/M16"/>
</dbReference>
<protein>
    <submittedName>
        <fullName evidence="3">Insulinase family protein</fullName>
    </submittedName>
</protein>
<dbReference type="PANTHER" id="PTHR11851">
    <property type="entry name" value="METALLOPROTEASE"/>
    <property type="match status" value="1"/>
</dbReference>
<dbReference type="KEGG" id="mgin:FRZ54_22155"/>
<dbReference type="InterPro" id="IPR050361">
    <property type="entry name" value="MPP/UQCRC_Complex"/>
</dbReference>
<evidence type="ECO:0000256" key="1">
    <source>
        <dbReference type="SAM" id="SignalP"/>
    </source>
</evidence>
<reference evidence="3 4" key="1">
    <citation type="journal article" date="2017" name="Curr. Microbiol.">
        <title>Mucilaginibacter ginsenosidivorans sp. nov., Isolated from Soil of Ginseng Field.</title>
        <authorList>
            <person name="Kim M.M."/>
            <person name="Siddiqi M.Z."/>
            <person name="Im W.T."/>
        </authorList>
    </citation>
    <scope>NUCLEOTIDE SEQUENCE [LARGE SCALE GENOMIC DNA]</scope>
    <source>
        <strain evidence="3 4">Gsoil 3017</strain>
    </source>
</reference>
<name>A0A5B8V1W1_9SPHI</name>
<keyword evidence="4" id="KW-1185">Reference proteome</keyword>
<evidence type="ECO:0000313" key="3">
    <source>
        <dbReference type="EMBL" id="QEC65158.1"/>
    </source>
</evidence>
<sequence length="443" mass="49281">MKKKILLLAAAGILSLQMVYAQSNKGYDMMINGVKVIVQPSGNDIVEIQTVIKGGVQNYPADKAGIESLALNALTECGTLKHDKNSFKNALDKVNASVYGLCGKDYSVIRMNCIKMDFDDVWPLYAEAITIPKFDAKEFARIQQDAVNNLKEQDSQPDAAINKYADKVAFAGRDYAKDPYGTVAVIEKLTPEETKAYYQSILTRSRMTIVVVSSLDRAVIEQRVGQLLSGIKQGAPFHLKKDFFRAYKNSIAIEPRELATNYVEGTTSGPSPGMDDYNAFNVAMRIFANRHFLYIRTKNGLSYAPQSWFTGGSTAVARFAVSTTQPDKYIEVFSKLVDTIKQTGFTKDEVDDMKVTYLTGFYYRQETNQAQAASIAANEVLFDNWRRSMTLVDDVKKLTVTQVNDAFRKYIGNIVWVYQGDPKKVTAQAYINGLNRGDAGAGQ</sequence>
<feature type="chain" id="PRO_5023123052" evidence="1">
    <location>
        <begin position="22"/>
        <end position="443"/>
    </location>
</feature>
<keyword evidence="1" id="KW-0732">Signal</keyword>
<dbReference type="GO" id="GO:0046872">
    <property type="term" value="F:metal ion binding"/>
    <property type="evidence" value="ECO:0007669"/>
    <property type="project" value="InterPro"/>
</dbReference>
<accession>A0A5B8V1W1</accession>